<dbReference type="Proteomes" id="UP000827721">
    <property type="component" value="Unassembled WGS sequence"/>
</dbReference>
<protein>
    <submittedName>
        <fullName evidence="1">Uncharacterized protein</fullName>
    </submittedName>
</protein>
<dbReference type="PANTHER" id="PTHR31060:SF31">
    <property type="entry name" value="BTB_POZ DOMAIN PROTEIN"/>
    <property type="match status" value="1"/>
</dbReference>
<reference evidence="1 2" key="1">
    <citation type="submission" date="2021-02" db="EMBL/GenBank/DDBJ databases">
        <title>Plant Genome Project.</title>
        <authorList>
            <person name="Zhang R.-G."/>
        </authorList>
    </citation>
    <scope>NUCLEOTIDE SEQUENCE [LARGE SCALE GENOMIC DNA]</scope>
    <source>
        <tissue evidence="1">Leaves</tissue>
    </source>
</reference>
<gene>
    <name evidence="1" type="ORF">JRO89_XSUnG0110000</name>
</gene>
<dbReference type="InterPro" id="IPR038920">
    <property type="entry name" value="At3g05675-like"/>
</dbReference>
<dbReference type="EMBL" id="JAFEMO010000260">
    <property type="protein sequence ID" value="KAH7521120.1"/>
    <property type="molecule type" value="Genomic_DNA"/>
</dbReference>
<dbReference type="PANTHER" id="PTHR31060">
    <property type="entry name" value="OSJNBA0011J08.25 PROTEIN-RELATED"/>
    <property type="match status" value="1"/>
</dbReference>
<proteinExistence type="predicted"/>
<evidence type="ECO:0000313" key="1">
    <source>
        <dbReference type="EMBL" id="KAH7521120.1"/>
    </source>
</evidence>
<name>A0ABQ8GYK2_9ROSI</name>
<evidence type="ECO:0000313" key="2">
    <source>
        <dbReference type="Proteomes" id="UP000827721"/>
    </source>
</evidence>
<comment type="caution">
    <text evidence="1">The sequence shown here is derived from an EMBL/GenBank/DDBJ whole genome shotgun (WGS) entry which is preliminary data.</text>
</comment>
<organism evidence="1 2">
    <name type="scientific">Xanthoceras sorbifolium</name>
    <dbReference type="NCBI Taxonomy" id="99658"/>
    <lineage>
        <taxon>Eukaryota</taxon>
        <taxon>Viridiplantae</taxon>
        <taxon>Streptophyta</taxon>
        <taxon>Embryophyta</taxon>
        <taxon>Tracheophyta</taxon>
        <taxon>Spermatophyta</taxon>
        <taxon>Magnoliopsida</taxon>
        <taxon>eudicotyledons</taxon>
        <taxon>Gunneridae</taxon>
        <taxon>Pentapetalae</taxon>
        <taxon>rosids</taxon>
        <taxon>malvids</taxon>
        <taxon>Sapindales</taxon>
        <taxon>Sapindaceae</taxon>
        <taxon>Xanthoceroideae</taxon>
        <taxon>Xanthoceras</taxon>
    </lineage>
</organism>
<keyword evidence="2" id="KW-1185">Reference proteome</keyword>
<accession>A0ABQ8GYK2</accession>
<sequence>MAADLDIELYGSKTRPSSVMNSIFMYTVNMAAKTLVSVAQSSKTGDRDKWKTRDHLRFMVMLMTWLTVWILRVLMDHFPITSSYSYYHLESVLGPSSSSSSSSSLPSSGSSSLDLVLYQGFDTPSVKALGRALTHILALVNEMPATSTKYQFLMAMADRIMEGNARDDHEELLQVNRTALSSAFARTSNLLYRSLQSRQSQEDSTAWPTRAIKALPLGSYIAPYLKGFGYCVNLVMSLVDRGYSGGLQKRREVDAEDEEDGEIMAEKLAQELLWITNKLRLYGDVEQALFHWSFSSALASLSLTANPRVQGLILKISAILFGDVYRENNGVSREVKFRLIVLWLPLFCHASNGVAYPVLTSFEKVEIERAMDEIIATLPAADQEIILTNWLQDFTVSASEWPNLQISYDRWCQSARQLV</sequence>